<dbReference type="GO" id="GO:0009279">
    <property type="term" value="C:cell outer membrane"/>
    <property type="evidence" value="ECO:0007669"/>
    <property type="project" value="UniProtKB-SubCell"/>
</dbReference>
<evidence type="ECO:0000256" key="6">
    <source>
        <dbReference type="ARBA" id="ARBA00022729"/>
    </source>
</evidence>
<name>A0A2S9RN19_HAEIF</name>
<evidence type="ECO:0000259" key="12">
    <source>
        <dbReference type="Pfam" id="PF05658"/>
    </source>
</evidence>
<dbReference type="GO" id="GO:0009986">
    <property type="term" value="C:cell surface"/>
    <property type="evidence" value="ECO:0007669"/>
    <property type="project" value="UniProtKB-SubCell"/>
</dbReference>
<protein>
    <submittedName>
        <fullName evidence="13">Hep/Hag repeat protein</fullName>
    </submittedName>
</protein>
<evidence type="ECO:0000256" key="1">
    <source>
        <dbReference type="ARBA" id="ARBA00004241"/>
    </source>
</evidence>
<keyword evidence="5" id="KW-0812">Transmembrane</keyword>
<evidence type="ECO:0000256" key="10">
    <source>
        <dbReference type="SAM" id="MobiDB-lite"/>
    </source>
</evidence>
<feature type="domain" description="Trimeric autotransporter adhesin YadA-like head" evidence="12">
    <location>
        <begin position="65"/>
        <end position="91"/>
    </location>
</feature>
<feature type="compositionally biased region" description="Low complexity" evidence="10">
    <location>
        <begin position="9"/>
        <end position="29"/>
    </location>
</feature>
<evidence type="ECO:0000256" key="3">
    <source>
        <dbReference type="ARBA" id="ARBA00022448"/>
    </source>
</evidence>
<dbReference type="SUPFAM" id="SSF101967">
    <property type="entry name" value="Adhesin YadA, collagen-binding domain"/>
    <property type="match status" value="1"/>
</dbReference>
<keyword evidence="3" id="KW-0813">Transport</keyword>
<dbReference type="EMBL" id="NEBY01000314">
    <property type="protein sequence ID" value="PRJ58085.1"/>
    <property type="molecule type" value="Genomic_DNA"/>
</dbReference>
<comment type="subcellular location">
    <subcellularLocation>
        <location evidence="2">Cell outer membrane</location>
    </subcellularLocation>
    <subcellularLocation>
        <location evidence="1">Cell surface</location>
    </subcellularLocation>
</comment>
<sequence length="220" mass="22137">MISKDGKTSLSGDNSSGSESAKASGKNSSAIGYGAEAAGEDSTAIGNSAQAKANGSTALGNTAKAESEGATAVGHNAKAEADNSVALGNGSVAKEKDTVSVGTVGNERRITNVQDPRRLTDAANKRYVDRSINSVRHELKQTDKKLRGGIAGAVAIANIPTNSIPGGTMIGLAFGNFKGQNALAIGISKSSDNNRIHLKLSGSATSAGDYAVGAGIGYQW</sequence>
<keyword evidence="7" id="KW-0653">Protein transport</keyword>
<feature type="domain" description="Trimeric autotransporter adhesin YadA-like head" evidence="12">
    <location>
        <begin position="23"/>
        <end position="49"/>
    </location>
</feature>
<dbReference type="Gene3D" id="2.150.10.10">
    <property type="entry name" value="Serralysin-like metalloprotease, C-terminal"/>
    <property type="match status" value="1"/>
</dbReference>
<dbReference type="Proteomes" id="UP000238532">
    <property type="component" value="Unassembled WGS sequence"/>
</dbReference>
<organism evidence="13 14">
    <name type="scientific">Haemophilus influenzae</name>
    <dbReference type="NCBI Taxonomy" id="727"/>
    <lineage>
        <taxon>Bacteria</taxon>
        <taxon>Pseudomonadati</taxon>
        <taxon>Pseudomonadota</taxon>
        <taxon>Gammaproteobacteria</taxon>
        <taxon>Pasteurellales</taxon>
        <taxon>Pasteurellaceae</taxon>
        <taxon>Haemophilus</taxon>
    </lineage>
</organism>
<reference evidence="13 14" key="1">
    <citation type="submission" date="2017-04" db="EMBL/GenBank/DDBJ databases">
        <title>Haemophilus influenzae in COPD genome sequencing project.</title>
        <authorList>
            <person name="Murphy T.F."/>
            <person name="Kong Y."/>
            <person name="Nadendla S."/>
            <person name="Tettelin H."/>
            <person name="Pettigrew M."/>
        </authorList>
    </citation>
    <scope>NUCLEOTIDE SEQUENCE [LARGE SCALE GENOMIC DNA]</scope>
    <source>
        <strain evidence="13 14">56P127H1</strain>
    </source>
</reference>
<dbReference type="Gene3D" id="3.30.1300.30">
    <property type="entry name" value="GSPII I/J protein-like"/>
    <property type="match status" value="1"/>
</dbReference>
<dbReference type="GO" id="GO:0015031">
    <property type="term" value="P:protein transport"/>
    <property type="evidence" value="ECO:0007669"/>
    <property type="project" value="UniProtKB-KW"/>
</dbReference>
<gene>
    <name evidence="13" type="ORF">BV102_00595</name>
</gene>
<dbReference type="InterPro" id="IPR005594">
    <property type="entry name" value="YadA_C"/>
</dbReference>
<dbReference type="SUPFAM" id="SSF54523">
    <property type="entry name" value="Pili subunits"/>
    <property type="match status" value="1"/>
</dbReference>
<keyword evidence="8" id="KW-0472">Membrane</keyword>
<accession>A0A2S9RN19</accession>
<keyword evidence="6" id="KW-0732">Signal</keyword>
<dbReference type="CDD" id="cd12820">
    <property type="entry name" value="LbR_YadA-like"/>
    <property type="match status" value="1"/>
</dbReference>
<dbReference type="InterPro" id="IPR045584">
    <property type="entry name" value="Pilin-like"/>
</dbReference>
<evidence type="ECO:0000259" key="11">
    <source>
        <dbReference type="Pfam" id="PF03895"/>
    </source>
</evidence>
<evidence type="ECO:0000256" key="5">
    <source>
        <dbReference type="ARBA" id="ARBA00022692"/>
    </source>
</evidence>
<evidence type="ECO:0000256" key="4">
    <source>
        <dbReference type="ARBA" id="ARBA00022452"/>
    </source>
</evidence>
<evidence type="ECO:0000313" key="13">
    <source>
        <dbReference type="EMBL" id="PRJ58085.1"/>
    </source>
</evidence>
<feature type="domain" description="Trimeric autotransporter adhesin YadA-like C-terminal membrane anchor" evidence="11">
    <location>
        <begin position="163"/>
        <end position="220"/>
    </location>
</feature>
<dbReference type="InterPro" id="IPR008640">
    <property type="entry name" value="Adhesin_Head_dom"/>
</dbReference>
<evidence type="ECO:0000256" key="9">
    <source>
        <dbReference type="ARBA" id="ARBA00023237"/>
    </source>
</evidence>
<dbReference type="Pfam" id="PF03895">
    <property type="entry name" value="YadA_anchor"/>
    <property type="match status" value="1"/>
</dbReference>
<evidence type="ECO:0000313" key="14">
    <source>
        <dbReference type="Proteomes" id="UP000238532"/>
    </source>
</evidence>
<keyword evidence="9" id="KW-0998">Cell outer membrane</keyword>
<proteinExistence type="predicted"/>
<evidence type="ECO:0000256" key="2">
    <source>
        <dbReference type="ARBA" id="ARBA00004442"/>
    </source>
</evidence>
<evidence type="ECO:0000256" key="8">
    <source>
        <dbReference type="ARBA" id="ARBA00023136"/>
    </source>
</evidence>
<evidence type="ECO:0000256" key="7">
    <source>
        <dbReference type="ARBA" id="ARBA00022927"/>
    </source>
</evidence>
<dbReference type="Pfam" id="PF05658">
    <property type="entry name" value="YadA_head"/>
    <property type="match status" value="2"/>
</dbReference>
<dbReference type="InterPro" id="IPR011049">
    <property type="entry name" value="Serralysin-like_metalloprot_C"/>
</dbReference>
<feature type="region of interest" description="Disordered" evidence="10">
    <location>
        <begin position="1"/>
        <end position="29"/>
    </location>
</feature>
<dbReference type="AlphaFoldDB" id="A0A2S9RN19"/>
<comment type="caution">
    <text evidence="13">The sequence shown here is derived from an EMBL/GenBank/DDBJ whole genome shotgun (WGS) entry which is preliminary data.</text>
</comment>
<keyword evidence="4" id="KW-1134">Transmembrane beta strand</keyword>